<keyword evidence="11" id="KW-1185">Reference proteome</keyword>
<feature type="domain" description="PAS" evidence="7">
    <location>
        <begin position="384"/>
        <end position="426"/>
    </location>
</feature>
<comment type="subcellular location">
    <subcellularLocation>
        <location evidence="1">Cell membrane</location>
        <topology evidence="1">Multi-pass membrane protein</topology>
    </subcellularLocation>
</comment>
<dbReference type="InterPro" id="IPR035965">
    <property type="entry name" value="PAS-like_dom_sf"/>
</dbReference>
<dbReference type="SMART" id="SM00267">
    <property type="entry name" value="GGDEF"/>
    <property type="match status" value="1"/>
</dbReference>
<dbReference type="PROSITE" id="PS50112">
    <property type="entry name" value="PAS"/>
    <property type="match status" value="1"/>
</dbReference>
<dbReference type="PANTHER" id="PTHR45138">
    <property type="entry name" value="REGULATORY COMPONENTS OF SENSORY TRANSDUCTION SYSTEM"/>
    <property type="match status" value="1"/>
</dbReference>
<proteinExistence type="predicted"/>
<dbReference type="EMBL" id="QUAJ01000008">
    <property type="protein sequence ID" value="REI41731.1"/>
    <property type="molecule type" value="Genomic_DNA"/>
</dbReference>
<dbReference type="PANTHER" id="PTHR45138:SF9">
    <property type="entry name" value="DIGUANYLATE CYCLASE DGCM-RELATED"/>
    <property type="match status" value="1"/>
</dbReference>
<dbReference type="Gene3D" id="3.30.70.270">
    <property type="match status" value="1"/>
</dbReference>
<dbReference type="InterPro" id="IPR050469">
    <property type="entry name" value="Diguanylate_Cyclase"/>
</dbReference>
<keyword evidence="5 6" id="KW-0472">Membrane</keyword>
<sequence length="664" mass="77452">MRNLRKIGKSFRYTVLFIVIINILFIGGVWIYSTYNYFNEESEKIKQEYTLREKMRVKDAVNQVIERIEYHKSETEKILDKRIKERAYEAHDMAVVIYEKYKGDKSDEEIEKLIKETLEVIRFNDGRGYYFGGNINKGKLLFTSNPDYVGEMVLDYRGADGRYIFREMVDLVKEKGEGFYEYMWAKPGDTGYDHRKKSFLKLFKPLNLWIGTGAYFKDVEEDIKKDILNEITHRSPDNGKYIFVLDFSGKLLATEDIDQKKDIGENLWELKDDNDIKIVQELKKISVKPQGGFLNYNWIKPGDENKEVPKMTFVRAVDGWEWMVGTGVYLDDIDKTISTNKKILMDQMKEILMEISLFIFLMGGIIFLSEFYVMKKVKRFIDESETIYETLINLSLDGIYLGNEKGEIEDCNISAYKMLGYTREELDTLSLYDFQKNNLDDLSAPKDIITGDSYEERIFKKKNGKFIFIELNSKYVKLNNKKMLIAFVRDITNRKKMEKRLIELSITDGLTGLSNRRHLLNQLEVKLKEVNAEKPLCISMIDIDHFKKINDTLGHCAGDEVLKEFARILTGNLRKTDLIGRYGGEEFLIVLPDTSLEEAEKLMEKIRLKVYNSSWKYPELRVSFSGGLSEVNDPKNMSLENIVIKVDELLYKAKEGGRNKIEVS</sequence>
<evidence type="ECO:0000256" key="3">
    <source>
        <dbReference type="ARBA" id="ARBA00022692"/>
    </source>
</evidence>
<evidence type="ECO:0000256" key="1">
    <source>
        <dbReference type="ARBA" id="ARBA00004651"/>
    </source>
</evidence>
<gene>
    <name evidence="10" type="ORF">DYH56_06195</name>
</gene>
<evidence type="ECO:0000256" key="4">
    <source>
        <dbReference type="ARBA" id="ARBA00022989"/>
    </source>
</evidence>
<evidence type="ECO:0000259" key="9">
    <source>
        <dbReference type="PROSITE" id="PS50887"/>
    </source>
</evidence>
<feature type="domain" description="PAC" evidence="8">
    <location>
        <begin position="452"/>
        <end position="503"/>
    </location>
</feature>
<keyword evidence="4 6" id="KW-1133">Transmembrane helix</keyword>
<dbReference type="InterPro" id="IPR000700">
    <property type="entry name" value="PAS-assoc_C"/>
</dbReference>
<dbReference type="PROSITE" id="PS50113">
    <property type="entry name" value="PAC"/>
    <property type="match status" value="1"/>
</dbReference>
<dbReference type="InterPro" id="IPR033480">
    <property type="entry name" value="sCache_2"/>
</dbReference>
<dbReference type="InterPro" id="IPR029787">
    <property type="entry name" value="Nucleotide_cyclase"/>
</dbReference>
<dbReference type="InterPro" id="IPR004010">
    <property type="entry name" value="Double_Cache_2"/>
</dbReference>
<dbReference type="CDD" id="cd00130">
    <property type="entry name" value="PAS"/>
    <property type="match status" value="1"/>
</dbReference>
<evidence type="ECO:0000259" key="7">
    <source>
        <dbReference type="PROSITE" id="PS50112"/>
    </source>
</evidence>
<feature type="domain" description="GGDEF" evidence="9">
    <location>
        <begin position="534"/>
        <end position="664"/>
    </location>
</feature>
<dbReference type="Gene3D" id="3.30.450.20">
    <property type="entry name" value="PAS domain"/>
    <property type="match status" value="3"/>
</dbReference>
<evidence type="ECO:0000256" key="5">
    <source>
        <dbReference type="ARBA" id="ARBA00023136"/>
    </source>
</evidence>
<dbReference type="SMART" id="SM01049">
    <property type="entry name" value="Cache_2"/>
    <property type="match status" value="1"/>
</dbReference>
<evidence type="ECO:0000313" key="10">
    <source>
        <dbReference type="EMBL" id="REI41731.1"/>
    </source>
</evidence>
<dbReference type="Pfam" id="PF00990">
    <property type="entry name" value="GGDEF"/>
    <property type="match status" value="1"/>
</dbReference>
<dbReference type="RefSeq" id="WP_114641999.1">
    <property type="nucleotide sequence ID" value="NZ_JAACIO010000008.1"/>
</dbReference>
<dbReference type="InterPro" id="IPR000014">
    <property type="entry name" value="PAS"/>
</dbReference>
<accession>A0ABX9KHY3</accession>
<dbReference type="SUPFAM" id="SSF55785">
    <property type="entry name" value="PYP-like sensor domain (PAS domain)"/>
    <property type="match status" value="1"/>
</dbReference>
<protein>
    <submittedName>
        <fullName evidence="10">Diguanylate cyclase</fullName>
    </submittedName>
</protein>
<dbReference type="InterPro" id="IPR000160">
    <property type="entry name" value="GGDEF_dom"/>
</dbReference>
<dbReference type="CDD" id="cd01949">
    <property type="entry name" value="GGDEF"/>
    <property type="match status" value="1"/>
</dbReference>
<dbReference type="Proteomes" id="UP000263486">
    <property type="component" value="Unassembled WGS sequence"/>
</dbReference>
<dbReference type="NCBIfam" id="TIGR00229">
    <property type="entry name" value="sensory_box"/>
    <property type="match status" value="1"/>
</dbReference>
<feature type="transmembrane region" description="Helical" evidence="6">
    <location>
        <begin position="351"/>
        <end position="373"/>
    </location>
</feature>
<dbReference type="SUPFAM" id="SSF55073">
    <property type="entry name" value="Nucleotide cyclase"/>
    <property type="match status" value="1"/>
</dbReference>
<reference evidence="10 11" key="1">
    <citation type="submission" date="2018-08" db="EMBL/GenBank/DDBJ databases">
        <title>Draft genome sequence of Psychrilyobacter sp. strain SD5 isolated from Black Sea water.</title>
        <authorList>
            <person name="Yadav S."/>
            <person name="Villanueva L."/>
            <person name="Damste J.S.S."/>
        </authorList>
    </citation>
    <scope>NUCLEOTIDE SEQUENCE [LARGE SCALE GENOMIC DNA]</scope>
    <source>
        <strain evidence="10 11">SD5</strain>
    </source>
</reference>
<keyword evidence="3 6" id="KW-0812">Transmembrane</keyword>
<dbReference type="InterPro" id="IPR043128">
    <property type="entry name" value="Rev_trsase/Diguanyl_cyclase"/>
</dbReference>
<organism evidence="10 11">
    <name type="scientific">Psychrilyobacter piezotolerans</name>
    <dbReference type="NCBI Taxonomy" id="2293438"/>
    <lineage>
        <taxon>Bacteria</taxon>
        <taxon>Fusobacteriati</taxon>
        <taxon>Fusobacteriota</taxon>
        <taxon>Fusobacteriia</taxon>
        <taxon>Fusobacteriales</taxon>
        <taxon>Fusobacteriaceae</taxon>
        <taxon>Psychrilyobacter</taxon>
    </lineage>
</organism>
<evidence type="ECO:0000256" key="6">
    <source>
        <dbReference type="SAM" id="Phobius"/>
    </source>
</evidence>
<dbReference type="Pfam" id="PF08269">
    <property type="entry name" value="dCache_2"/>
    <property type="match status" value="1"/>
</dbReference>
<dbReference type="Pfam" id="PF13426">
    <property type="entry name" value="PAS_9"/>
    <property type="match status" value="1"/>
</dbReference>
<dbReference type="NCBIfam" id="TIGR00254">
    <property type="entry name" value="GGDEF"/>
    <property type="match status" value="1"/>
</dbReference>
<feature type="transmembrane region" description="Helical" evidence="6">
    <location>
        <begin position="12"/>
        <end position="32"/>
    </location>
</feature>
<name>A0ABX9KHY3_9FUSO</name>
<keyword evidence="2" id="KW-1003">Cell membrane</keyword>
<comment type="caution">
    <text evidence="10">The sequence shown here is derived from an EMBL/GenBank/DDBJ whole genome shotgun (WGS) entry which is preliminary data.</text>
</comment>
<evidence type="ECO:0000256" key="2">
    <source>
        <dbReference type="ARBA" id="ARBA00022475"/>
    </source>
</evidence>
<dbReference type="PROSITE" id="PS50887">
    <property type="entry name" value="GGDEF"/>
    <property type="match status" value="1"/>
</dbReference>
<evidence type="ECO:0000259" key="8">
    <source>
        <dbReference type="PROSITE" id="PS50113"/>
    </source>
</evidence>
<evidence type="ECO:0000313" key="11">
    <source>
        <dbReference type="Proteomes" id="UP000263486"/>
    </source>
</evidence>